<evidence type="ECO:0000313" key="2">
    <source>
        <dbReference type="EMBL" id="GGM39305.1"/>
    </source>
</evidence>
<dbReference type="CDD" id="cd01029">
    <property type="entry name" value="TOPRIM_primases"/>
    <property type="match status" value="1"/>
</dbReference>
<organism evidence="2 3">
    <name type="scientific">Longimycelium tulufanense</name>
    <dbReference type="NCBI Taxonomy" id="907463"/>
    <lineage>
        <taxon>Bacteria</taxon>
        <taxon>Bacillati</taxon>
        <taxon>Actinomycetota</taxon>
        <taxon>Actinomycetes</taxon>
        <taxon>Pseudonocardiales</taxon>
        <taxon>Pseudonocardiaceae</taxon>
        <taxon>Longimycelium</taxon>
    </lineage>
</organism>
<feature type="domain" description="Toprim" evidence="1">
    <location>
        <begin position="119"/>
        <end position="201"/>
    </location>
</feature>
<reference evidence="2" key="2">
    <citation type="submission" date="2020-09" db="EMBL/GenBank/DDBJ databases">
        <authorList>
            <person name="Sun Q."/>
            <person name="Zhou Y."/>
        </authorList>
    </citation>
    <scope>NUCLEOTIDE SEQUENCE</scope>
    <source>
        <strain evidence="2">CGMCC 4.5737</strain>
    </source>
</reference>
<accession>A0A8J3FUX9</accession>
<protein>
    <recommendedName>
        <fullName evidence="1">Toprim domain-containing protein</fullName>
    </recommendedName>
</protein>
<reference evidence="2" key="1">
    <citation type="journal article" date="2014" name="Int. J. Syst. Evol. Microbiol.">
        <title>Complete genome sequence of Corynebacterium casei LMG S-19264T (=DSM 44701T), isolated from a smear-ripened cheese.</title>
        <authorList>
            <consortium name="US DOE Joint Genome Institute (JGI-PGF)"/>
            <person name="Walter F."/>
            <person name="Albersmeier A."/>
            <person name="Kalinowski J."/>
            <person name="Ruckert C."/>
        </authorList>
    </citation>
    <scope>NUCLEOTIDE SEQUENCE</scope>
    <source>
        <strain evidence="2">CGMCC 4.5737</strain>
    </source>
</reference>
<dbReference type="InterPro" id="IPR006171">
    <property type="entry name" value="TOPRIM_dom"/>
</dbReference>
<gene>
    <name evidence="2" type="ORF">GCM10012275_07780</name>
</gene>
<evidence type="ECO:0000313" key="3">
    <source>
        <dbReference type="Proteomes" id="UP000637578"/>
    </source>
</evidence>
<dbReference type="InterPro" id="IPR034154">
    <property type="entry name" value="TOPRIM_DnaG/twinkle"/>
</dbReference>
<proteinExistence type="predicted"/>
<dbReference type="AlphaFoldDB" id="A0A8J3FUX9"/>
<dbReference type="Proteomes" id="UP000637578">
    <property type="component" value="Unassembled WGS sequence"/>
</dbReference>
<dbReference type="EMBL" id="BMMK01000002">
    <property type="protein sequence ID" value="GGM39305.1"/>
    <property type="molecule type" value="Genomic_DNA"/>
</dbReference>
<name>A0A8J3FUX9_9PSEU</name>
<dbReference type="Gene3D" id="3.40.1360.10">
    <property type="match status" value="1"/>
</dbReference>
<dbReference type="PROSITE" id="PS50880">
    <property type="entry name" value="TOPRIM"/>
    <property type="match status" value="1"/>
</dbReference>
<evidence type="ECO:0000259" key="1">
    <source>
        <dbReference type="PROSITE" id="PS50880"/>
    </source>
</evidence>
<comment type="caution">
    <text evidence="2">The sequence shown here is derived from an EMBL/GenBank/DDBJ whole genome shotgun (WGS) entry which is preliminary data.</text>
</comment>
<dbReference type="Pfam" id="PF13155">
    <property type="entry name" value="Toprim_2"/>
    <property type="match status" value="1"/>
</dbReference>
<keyword evidence="3" id="KW-1185">Reference proteome</keyword>
<sequence>MQRNFLKEATLRYAEALPGSAAEEYLATRGLRAESVREAVDGYRLGVVTEPLPGYDLYQGMLAIPYLRPSWGGDGWSVVSMRYRCITAGCQHEWHGKYNTSAGDRPRLYNTAALHAAHDEIALCEGEIDTITAESCGFPAVGIAGVEAWQPHFREVFLGYATVYILADNDDAGQGLKFARKIAGELPNAKVILAEKGEDVNSMVCRYGSQALIDRLEPWWRRLRDQRANPWRKEIA</sequence>
<dbReference type="SUPFAM" id="SSF56731">
    <property type="entry name" value="DNA primase core"/>
    <property type="match status" value="1"/>
</dbReference>